<reference evidence="1 2" key="1">
    <citation type="submission" date="2019-03" db="EMBL/GenBank/DDBJ databases">
        <title>Single cell metagenomics reveals metabolic interactions within the superorganism composed of flagellate Streblomastix strix and complex community of Bacteroidetes bacteria on its surface.</title>
        <authorList>
            <person name="Treitli S.C."/>
            <person name="Kolisko M."/>
            <person name="Husnik F."/>
            <person name="Keeling P."/>
            <person name="Hampl V."/>
        </authorList>
    </citation>
    <scope>NUCLEOTIDE SEQUENCE [LARGE SCALE GENOMIC DNA]</scope>
    <source>
        <strain evidence="1">ST1C</strain>
    </source>
</reference>
<sequence>MNEGSQRQKQVLSRQLDDKFANQSQATDLGQSSVLDDIQPEFTLAQEKLSEAQRQKIESDIISSVNLNIVYDIGALDWS</sequence>
<accession>A0A5J4WWF1</accession>
<name>A0A5J4WWF1_9EUKA</name>
<organism evidence="1 2">
    <name type="scientific">Streblomastix strix</name>
    <dbReference type="NCBI Taxonomy" id="222440"/>
    <lineage>
        <taxon>Eukaryota</taxon>
        <taxon>Metamonada</taxon>
        <taxon>Preaxostyla</taxon>
        <taxon>Oxymonadida</taxon>
        <taxon>Streblomastigidae</taxon>
        <taxon>Streblomastix</taxon>
    </lineage>
</organism>
<proteinExistence type="predicted"/>
<dbReference type="Proteomes" id="UP000324800">
    <property type="component" value="Unassembled WGS sequence"/>
</dbReference>
<gene>
    <name evidence="1" type="ORF">EZS28_005228</name>
</gene>
<protein>
    <submittedName>
        <fullName evidence="1">Uncharacterized protein</fullName>
    </submittedName>
</protein>
<dbReference type="EMBL" id="SNRW01000791">
    <property type="protein sequence ID" value="KAA6399240.1"/>
    <property type="molecule type" value="Genomic_DNA"/>
</dbReference>
<dbReference type="AlphaFoldDB" id="A0A5J4WWF1"/>
<evidence type="ECO:0000313" key="1">
    <source>
        <dbReference type="EMBL" id="KAA6399240.1"/>
    </source>
</evidence>
<evidence type="ECO:0000313" key="2">
    <source>
        <dbReference type="Proteomes" id="UP000324800"/>
    </source>
</evidence>
<comment type="caution">
    <text evidence="1">The sequence shown here is derived from an EMBL/GenBank/DDBJ whole genome shotgun (WGS) entry which is preliminary data.</text>
</comment>